<dbReference type="GO" id="GO:0004519">
    <property type="term" value="F:endonuclease activity"/>
    <property type="evidence" value="ECO:0007669"/>
    <property type="project" value="UniProtKB-KW"/>
</dbReference>
<dbReference type="InterPro" id="IPR018958">
    <property type="entry name" value="Knr4/Smi1-like_dom"/>
</dbReference>
<dbReference type="RefSeq" id="WP_377254817.1">
    <property type="nucleotide sequence ID" value="NZ_JBHLUH010000056.1"/>
</dbReference>
<protein>
    <submittedName>
        <fullName evidence="2">HNH endonuclease</fullName>
    </submittedName>
</protein>
<reference evidence="2 3" key="1">
    <citation type="submission" date="2024-09" db="EMBL/GenBank/DDBJ databases">
        <authorList>
            <person name="Sun Q."/>
            <person name="Mori K."/>
        </authorList>
    </citation>
    <scope>NUCLEOTIDE SEQUENCE [LARGE SCALE GENOMIC DNA]</scope>
    <source>
        <strain evidence="2 3">TBRC 3947</strain>
    </source>
</reference>
<feature type="domain" description="Knr4/Smi1-like" evidence="1">
    <location>
        <begin position="188"/>
        <end position="294"/>
    </location>
</feature>
<keyword evidence="2" id="KW-0378">Hydrolase</keyword>
<keyword evidence="2" id="KW-0540">Nuclease</keyword>
<dbReference type="Proteomes" id="UP001589867">
    <property type="component" value="Unassembled WGS sequence"/>
</dbReference>
<dbReference type="InterPro" id="IPR037883">
    <property type="entry name" value="Knr4/Smi1-like_sf"/>
</dbReference>
<keyword evidence="3" id="KW-1185">Reference proteome</keyword>
<dbReference type="Gene3D" id="3.40.1580.10">
    <property type="entry name" value="SMI1/KNR4-like"/>
    <property type="match status" value="1"/>
</dbReference>
<keyword evidence="2" id="KW-0255">Endonuclease</keyword>
<evidence type="ECO:0000259" key="1">
    <source>
        <dbReference type="Pfam" id="PF09346"/>
    </source>
</evidence>
<organism evidence="2 3">
    <name type="scientific">Phytohabitans kaempferiae</name>
    <dbReference type="NCBI Taxonomy" id="1620943"/>
    <lineage>
        <taxon>Bacteria</taxon>
        <taxon>Bacillati</taxon>
        <taxon>Actinomycetota</taxon>
        <taxon>Actinomycetes</taxon>
        <taxon>Micromonosporales</taxon>
        <taxon>Micromonosporaceae</taxon>
    </lineage>
</organism>
<proteinExistence type="predicted"/>
<sequence>MWRLVAARSEARTAMSGGGADLAPGARFAMSVIHPGSPTLQVRYRQGVLVTPWGFPDWPLCARAVVELPAPDPALTLEEQRILDVLAANAAMALTAGEPDGDPLWPVTGAGGPIRAGGSGAVPTPAGWCWAHVGGPEVTRLLALVPTELHGSFRHAGGVRQLPAAADGLRAEAEPVGVRPGAGDAVPDDLLELLEGALGWPLPPVYRSFLAATNGAGPAVPAVLPPFGFVADQPLFGIARDDRHQDLSYVVEWVRDRLTVDFLPIGYVQGGLLAVKVSGDDLDSVWYLDDDDPRDREAFGSEEVCAHLLHRCADSVDDLWARLVRPPAALVELAAGWAGQAVQVRDGMVGAGLPARMKAPWQPPARPGRDPVASLFEAV</sequence>
<name>A0ABV6M8P7_9ACTN</name>
<dbReference type="SUPFAM" id="SSF160631">
    <property type="entry name" value="SMI1/KNR4-like"/>
    <property type="match status" value="1"/>
</dbReference>
<dbReference type="EMBL" id="JBHLUH010000056">
    <property type="protein sequence ID" value="MFC0531060.1"/>
    <property type="molecule type" value="Genomic_DNA"/>
</dbReference>
<dbReference type="Pfam" id="PF14414">
    <property type="entry name" value="WHH"/>
    <property type="match status" value="1"/>
</dbReference>
<dbReference type="Pfam" id="PF09346">
    <property type="entry name" value="SMI1_KNR4"/>
    <property type="match status" value="1"/>
</dbReference>
<comment type="caution">
    <text evidence="2">The sequence shown here is derived from an EMBL/GenBank/DDBJ whole genome shotgun (WGS) entry which is preliminary data.</text>
</comment>
<accession>A0ABV6M8P7</accession>
<gene>
    <name evidence="2" type="ORF">ACFFIA_25805</name>
</gene>
<dbReference type="InterPro" id="IPR032869">
    <property type="entry name" value="WHH_dom_containing"/>
</dbReference>
<evidence type="ECO:0000313" key="3">
    <source>
        <dbReference type="Proteomes" id="UP001589867"/>
    </source>
</evidence>
<evidence type="ECO:0000313" key="2">
    <source>
        <dbReference type="EMBL" id="MFC0531060.1"/>
    </source>
</evidence>